<proteinExistence type="inferred from homology"/>
<evidence type="ECO:0000256" key="1">
    <source>
        <dbReference type="ARBA" id="ARBA00007905"/>
    </source>
</evidence>
<dbReference type="InterPro" id="IPR018170">
    <property type="entry name" value="Aldo/ket_reductase_CS"/>
</dbReference>
<dbReference type="Pfam" id="PF00248">
    <property type="entry name" value="Aldo_ket_red"/>
    <property type="match status" value="1"/>
</dbReference>
<dbReference type="InterPro" id="IPR023210">
    <property type="entry name" value="NADP_OxRdtase_dom"/>
</dbReference>
<evidence type="ECO:0000256" key="4">
    <source>
        <dbReference type="PIRSR" id="PIRSR000097-1"/>
    </source>
</evidence>
<dbReference type="PIRSF" id="PIRSF000097">
    <property type="entry name" value="AKR"/>
    <property type="match status" value="1"/>
</dbReference>
<dbReference type="InterPro" id="IPR036812">
    <property type="entry name" value="NAD(P)_OxRdtase_dom_sf"/>
</dbReference>
<evidence type="ECO:0000259" key="7">
    <source>
        <dbReference type="Pfam" id="PF00248"/>
    </source>
</evidence>
<accession>A0A5J5EKW7</accession>
<comment type="similarity">
    <text evidence="1">Belongs to the aldo/keto reductase family.</text>
</comment>
<evidence type="ECO:0000313" key="9">
    <source>
        <dbReference type="Proteomes" id="UP000326924"/>
    </source>
</evidence>
<dbReference type="GO" id="GO:0016616">
    <property type="term" value="F:oxidoreductase activity, acting on the CH-OH group of donors, NAD or NADP as acceptor"/>
    <property type="evidence" value="ECO:0007669"/>
    <property type="project" value="UniProtKB-ARBA"/>
</dbReference>
<dbReference type="CDD" id="cd19120">
    <property type="entry name" value="AKR_AKR3C2-3"/>
    <property type="match status" value="1"/>
</dbReference>
<evidence type="ECO:0000313" key="8">
    <source>
        <dbReference type="EMBL" id="KAA8895719.1"/>
    </source>
</evidence>
<dbReference type="OrthoDB" id="416253at2759"/>
<dbReference type="InterPro" id="IPR020471">
    <property type="entry name" value="AKR"/>
</dbReference>
<organism evidence="8 9">
    <name type="scientific">Sphaerosporella brunnea</name>
    <dbReference type="NCBI Taxonomy" id="1250544"/>
    <lineage>
        <taxon>Eukaryota</taxon>
        <taxon>Fungi</taxon>
        <taxon>Dikarya</taxon>
        <taxon>Ascomycota</taxon>
        <taxon>Pezizomycotina</taxon>
        <taxon>Pezizomycetes</taxon>
        <taxon>Pezizales</taxon>
        <taxon>Pyronemataceae</taxon>
        <taxon>Sphaerosporella</taxon>
    </lineage>
</organism>
<feature type="active site" description="Proton donor" evidence="4">
    <location>
        <position position="60"/>
    </location>
</feature>
<dbReference type="PANTHER" id="PTHR43827:SF3">
    <property type="entry name" value="NADP-DEPENDENT OXIDOREDUCTASE DOMAIN-CONTAINING PROTEIN"/>
    <property type="match status" value="1"/>
</dbReference>
<evidence type="ECO:0000256" key="5">
    <source>
        <dbReference type="PIRSR" id="PIRSR000097-2"/>
    </source>
</evidence>
<keyword evidence="3" id="KW-0560">Oxidoreductase</keyword>
<dbReference type="PROSITE" id="PS00798">
    <property type="entry name" value="ALDOKETO_REDUCTASE_1"/>
    <property type="match status" value="1"/>
</dbReference>
<keyword evidence="9" id="KW-1185">Reference proteome</keyword>
<dbReference type="GO" id="GO:0016652">
    <property type="term" value="F:oxidoreductase activity, acting on NAD(P)H as acceptor"/>
    <property type="evidence" value="ECO:0007669"/>
    <property type="project" value="InterPro"/>
</dbReference>
<gene>
    <name evidence="8" type="ORF">FN846DRAFT_801784</name>
</gene>
<dbReference type="FunFam" id="3.20.20.100:FF:000002">
    <property type="entry name" value="2,5-diketo-D-gluconic acid reductase A"/>
    <property type="match status" value="1"/>
</dbReference>
<dbReference type="InterPro" id="IPR044494">
    <property type="entry name" value="AKR3C2/3"/>
</dbReference>
<dbReference type="FunCoup" id="A0A5J5EKW7">
    <property type="interactions" value="184"/>
</dbReference>
<evidence type="ECO:0000256" key="6">
    <source>
        <dbReference type="PIRSR" id="PIRSR000097-3"/>
    </source>
</evidence>
<sequence>MAPSIPSATLNTGTKIPILGYGSGTAWYAAPDAPLDRRLVDALVTAQKLGYRHLDCAETYNNEREMGVAIKEGGVPREELFVTTKLWPSVKDPKGTFARSLERLQTDYIDLYLLHCPFFNEESHGTTVAKVWAEIEEIHASGKARDIGVSNFNVEQLQELLKTAKVVPATNQIELHPYCYDVELEKFCKERGIVLTSYGPLSPIVRFAGGPLDPVLEKIAERYGKSQAQVLLKWGTQKGFVLATTTSKEERMKEFLDLEGWSLTDEEIGEIDTVGLTHHKRAYWPKEYGEK</sequence>
<dbReference type="SUPFAM" id="SSF51430">
    <property type="entry name" value="NAD(P)-linked oxidoreductase"/>
    <property type="match status" value="1"/>
</dbReference>
<dbReference type="PRINTS" id="PR00069">
    <property type="entry name" value="ALDKETRDTASE"/>
</dbReference>
<dbReference type="InParanoid" id="A0A5J5EKW7"/>
<comment type="caution">
    <text evidence="8">The sequence shown here is derived from an EMBL/GenBank/DDBJ whole genome shotgun (WGS) entry which is preliminary data.</text>
</comment>
<keyword evidence="2" id="KW-0521">NADP</keyword>
<dbReference type="Proteomes" id="UP000326924">
    <property type="component" value="Unassembled WGS sequence"/>
</dbReference>
<dbReference type="Gene3D" id="3.20.20.100">
    <property type="entry name" value="NADP-dependent oxidoreductase domain"/>
    <property type="match status" value="1"/>
</dbReference>
<dbReference type="PANTHER" id="PTHR43827">
    <property type="entry name" value="2,5-DIKETO-D-GLUCONIC ACID REDUCTASE"/>
    <property type="match status" value="1"/>
</dbReference>
<evidence type="ECO:0000256" key="2">
    <source>
        <dbReference type="ARBA" id="ARBA00022857"/>
    </source>
</evidence>
<dbReference type="PROSITE" id="PS00062">
    <property type="entry name" value="ALDOKETO_REDUCTASE_2"/>
    <property type="match status" value="1"/>
</dbReference>
<dbReference type="AlphaFoldDB" id="A0A5J5EKW7"/>
<protein>
    <submittedName>
        <fullName evidence="8">Aldo/keto reductase family protein</fullName>
    </submittedName>
</protein>
<feature type="site" description="Lowers pKa of active site Tyr" evidence="6">
    <location>
        <position position="85"/>
    </location>
</feature>
<evidence type="ECO:0000256" key="3">
    <source>
        <dbReference type="ARBA" id="ARBA00023002"/>
    </source>
</evidence>
<reference evidence="8 9" key="1">
    <citation type="submission" date="2019-09" db="EMBL/GenBank/DDBJ databases">
        <title>Draft genome of the ectomycorrhizal ascomycete Sphaerosporella brunnea.</title>
        <authorList>
            <consortium name="DOE Joint Genome Institute"/>
            <person name="Benucci G.M."/>
            <person name="Marozzi G."/>
            <person name="Antonielli L."/>
            <person name="Sanchez S."/>
            <person name="Marco P."/>
            <person name="Wang X."/>
            <person name="Falini L.B."/>
            <person name="Barry K."/>
            <person name="Haridas S."/>
            <person name="Lipzen A."/>
            <person name="Labutti K."/>
            <person name="Grigoriev I.V."/>
            <person name="Murat C."/>
            <person name="Martin F."/>
            <person name="Albertini E."/>
            <person name="Donnini D."/>
            <person name="Bonito G."/>
        </authorList>
    </citation>
    <scope>NUCLEOTIDE SEQUENCE [LARGE SCALE GENOMIC DNA]</scope>
    <source>
        <strain evidence="8 9">Sb_GMNB300</strain>
    </source>
</reference>
<name>A0A5J5EKW7_9PEZI</name>
<feature type="binding site" evidence="5">
    <location>
        <position position="115"/>
    </location>
    <ligand>
        <name>substrate</name>
    </ligand>
</feature>
<feature type="domain" description="NADP-dependent oxidoreductase" evidence="7">
    <location>
        <begin position="36"/>
        <end position="274"/>
    </location>
</feature>
<dbReference type="EMBL" id="VXIS01000248">
    <property type="protein sequence ID" value="KAA8895719.1"/>
    <property type="molecule type" value="Genomic_DNA"/>
</dbReference>